<evidence type="ECO:0000313" key="3">
    <source>
        <dbReference type="EMBL" id="TGN11127.1"/>
    </source>
</evidence>
<dbReference type="EMBL" id="RQHV01000042">
    <property type="protein sequence ID" value="TGN11127.1"/>
    <property type="molecule type" value="Genomic_DNA"/>
</dbReference>
<evidence type="ECO:0000256" key="1">
    <source>
        <dbReference type="SAM" id="SignalP"/>
    </source>
</evidence>
<reference evidence="3" key="1">
    <citation type="journal article" date="2019" name="PLoS Negl. Trop. Dis.">
        <title>Revisiting the worldwide diversity of Leptospira species in the environment.</title>
        <authorList>
            <person name="Vincent A.T."/>
            <person name="Schiettekatte O."/>
            <person name="Bourhy P."/>
            <person name="Veyrier F.J."/>
            <person name="Picardeau M."/>
        </authorList>
    </citation>
    <scope>NUCLEOTIDE SEQUENCE [LARGE SCALE GENOMIC DNA]</scope>
    <source>
        <strain evidence="3">201400974</strain>
    </source>
</reference>
<evidence type="ECO:0000259" key="2">
    <source>
        <dbReference type="Pfam" id="PF04773"/>
    </source>
</evidence>
<protein>
    <submittedName>
        <fullName evidence="3">Iron dicitrate transport regulator FecR</fullName>
    </submittedName>
</protein>
<dbReference type="Proteomes" id="UP000298264">
    <property type="component" value="Unassembled WGS sequence"/>
</dbReference>
<evidence type="ECO:0000313" key="4">
    <source>
        <dbReference type="Proteomes" id="UP000298264"/>
    </source>
</evidence>
<proteinExistence type="predicted"/>
<dbReference type="AlphaFoldDB" id="A0A4V3JXA6"/>
<dbReference type="RefSeq" id="WP_135763881.1">
    <property type="nucleotide sequence ID" value="NZ_RQHV01000042.1"/>
</dbReference>
<sequence length="235" mass="25796">MRHLTIQILFLLAFTFSVHAGEFAVAGYVKGKVSVLSADDTAKLWKTFKVNDVLKPGDTIQTGNGSKVDLVFKETEFRIQPNSSFTLKEWNPKEQISKGYLEKGAAWFKVKDFKKGFEVGSPTTTAGVRGTAFGVYYEEKDKKTLTCVCEGKVDVNGKVFSQGTSGTVALGSDQIETNDYKDLIVKSEKKGFPGGATVQFEKKLKDSPLLTSCLSCHKPVGWEAKGIIPDQKYGN</sequence>
<dbReference type="PANTHER" id="PTHR38731:SF1">
    <property type="entry name" value="FECR PROTEIN DOMAIN-CONTAINING PROTEIN"/>
    <property type="match status" value="1"/>
</dbReference>
<dbReference type="InterPro" id="IPR006860">
    <property type="entry name" value="FecR"/>
</dbReference>
<name>A0A4V3JXA6_9LEPT</name>
<dbReference type="OrthoDB" id="340012at2"/>
<keyword evidence="4" id="KW-1185">Reference proteome</keyword>
<accession>A0A4V3JXA6</accession>
<keyword evidence="1" id="KW-0732">Signal</keyword>
<dbReference type="Gene3D" id="2.60.120.1440">
    <property type="match status" value="1"/>
</dbReference>
<comment type="caution">
    <text evidence="3">The sequence shown here is derived from an EMBL/GenBank/DDBJ whole genome shotgun (WGS) entry which is preliminary data.</text>
</comment>
<gene>
    <name evidence="3" type="ORF">EHS11_08195</name>
</gene>
<feature type="chain" id="PRO_5020422424" evidence="1">
    <location>
        <begin position="21"/>
        <end position="235"/>
    </location>
</feature>
<dbReference type="Pfam" id="PF04773">
    <property type="entry name" value="FecR"/>
    <property type="match status" value="1"/>
</dbReference>
<organism evidence="3 4">
    <name type="scientific">Leptospira ilyithenensis</name>
    <dbReference type="NCBI Taxonomy" id="2484901"/>
    <lineage>
        <taxon>Bacteria</taxon>
        <taxon>Pseudomonadati</taxon>
        <taxon>Spirochaetota</taxon>
        <taxon>Spirochaetia</taxon>
        <taxon>Leptospirales</taxon>
        <taxon>Leptospiraceae</taxon>
        <taxon>Leptospira</taxon>
    </lineage>
</organism>
<dbReference type="PANTHER" id="PTHR38731">
    <property type="entry name" value="LIPL45-RELATED LIPOPROTEIN-RELATED"/>
    <property type="match status" value="1"/>
</dbReference>
<feature type="domain" description="FecR protein" evidence="2">
    <location>
        <begin position="58"/>
        <end position="153"/>
    </location>
</feature>
<feature type="signal peptide" evidence="1">
    <location>
        <begin position="1"/>
        <end position="20"/>
    </location>
</feature>